<gene>
    <name evidence="3" type="ORF">J2X09_004093</name>
</gene>
<dbReference type="PROSITE" id="PS50234">
    <property type="entry name" value="VWFA"/>
    <property type="match status" value="1"/>
</dbReference>
<dbReference type="RefSeq" id="WP_204735105.1">
    <property type="nucleotide sequence ID" value="NZ_JAVDWE010000013.1"/>
</dbReference>
<dbReference type="Pfam" id="PF00092">
    <property type="entry name" value="VWA"/>
    <property type="match status" value="1"/>
</dbReference>
<accession>A0ABU1VFU4</accession>
<evidence type="ECO:0000313" key="3">
    <source>
        <dbReference type="EMBL" id="MDR7096336.1"/>
    </source>
</evidence>
<dbReference type="PANTHER" id="PTHR41248">
    <property type="entry name" value="NORD PROTEIN"/>
    <property type="match status" value="1"/>
</dbReference>
<feature type="domain" description="VWFA" evidence="2">
    <location>
        <begin position="358"/>
        <end position="538"/>
    </location>
</feature>
<dbReference type="EMBL" id="JAVDWE010000013">
    <property type="protein sequence ID" value="MDR7096336.1"/>
    <property type="molecule type" value="Genomic_DNA"/>
</dbReference>
<dbReference type="InterPro" id="IPR036465">
    <property type="entry name" value="vWFA_dom_sf"/>
</dbReference>
<dbReference type="Gene3D" id="3.40.50.410">
    <property type="entry name" value="von Willebrand factor, type A domain"/>
    <property type="match status" value="1"/>
</dbReference>
<sequence length="543" mass="57968">MSTDNPAGLIASIAQALWGQPLRVEPQLRQGDTARAVITGNGDIGHVLHLPIADHTPQEHALAIAAHAAAHLRFGAEPQSRAGLKPVQQALRGVLEDARVEWLALQELPGLRRVWWPYHGGRAVAGGGSFEDLLARLSACLLDPSHHDPHPWIARVKAMFFKADGRTLALATADEVRRAASVLGNDIGQMRLPFNARTYAVHAACRDDNSHLWLPDDSLPPSDAELAQSTGPAGAGGAPAGTSAPAGLEEPVAETPVAMHAEWDHRIRRYRPDWCSVHAPAPAAGERIAATDADALARHLAARLAGLKGRAERTGGRAHHGEHLHPVAMADAWADLRAGRTPDARVHVRQDRPSPPWAVLMLLDASASTARDGALARMQQAALTAALALQRLGHRSALWAFSSQGRHRVNMPCLKHWNDTVASLAWPALRGEGSTRMGAALRHGLWLSITDARRHPGLRRVIVLLTDGELHDVDVHDPDYLPADLQRAAQEATVQGVAVRALVFSPGEARSLDAALGHGNGVGVHDPSALPAALFHTLSAVSP</sequence>
<evidence type="ECO:0000313" key="4">
    <source>
        <dbReference type="Proteomes" id="UP001265550"/>
    </source>
</evidence>
<keyword evidence="4" id="KW-1185">Reference proteome</keyword>
<dbReference type="Proteomes" id="UP001265550">
    <property type="component" value="Unassembled WGS sequence"/>
</dbReference>
<dbReference type="InterPro" id="IPR002035">
    <property type="entry name" value="VWF_A"/>
</dbReference>
<evidence type="ECO:0000259" key="2">
    <source>
        <dbReference type="PROSITE" id="PS50234"/>
    </source>
</evidence>
<proteinExistence type="predicted"/>
<dbReference type="InterPro" id="IPR051928">
    <property type="entry name" value="NorD/CobT"/>
</dbReference>
<organism evidence="3 4">
    <name type="scientific">Hydrogenophaga laconesensis</name>
    <dbReference type="NCBI Taxonomy" id="1805971"/>
    <lineage>
        <taxon>Bacteria</taxon>
        <taxon>Pseudomonadati</taxon>
        <taxon>Pseudomonadota</taxon>
        <taxon>Betaproteobacteria</taxon>
        <taxon>Burkholderiales</taxon>
        <taxon>Comamonadaceae</taxon>
        <taxon>Hydrogenophaga</taxon>
    </lineage>
</organism>
<feature type="region of interest" description="Disordered" evidence="1">
    <location>
        <begin position="214"/>
        <end position="246"/>
    </location>
</feature>
<reference evidence="3 4" key="1">
    <citation type="submission" date="2023-07" db="EMBL/GenBank/DDBJ databases">
        <title>Sorghum-associated microbial communities from plants grown in Nebraska, USA.</title>
        <authorList>
            <person name="Schachtman D."/>
        </authorList>
    </citation>
    <scope>NUCLEOTIDE SEQUENCE [LARGE SCALE GENOMIC DNA]</scope>
    <source>
        <strain evidence="3 4">BE240</strain>
    </source>
</reference>
<dbReference type="PANTHER" id="PTHR41248:SF1">
    <property type="entry name" value="NORD PROTEIN"/>
    <property type="match status" value="1"/>
</dbReference>
<protein>
    <submittedName>
        <fullName evidence="3">Mg-chelatase subunit ChlD</fullName>
    </submittedName>
</protein>
<name>A0ABU1VFU4_9BURK</name>
<dbReference type="SMART" id="SM00327">
    <property type="entry name" value="VWA"/>
    <property type="match status" value="1"/>
</dbReference>
<evidence type="ECO:0000256" key="1">
    <source>
        <dbReference type="SAM" id="MobiDB-lite"/>
    </source>
</evidence>
<comment type="caution">
    <text evidence="3">The sequence shown here is derived from an EMBL/GenBank/DDBJ whole genome shotgun (WGS) entry which is preliminary data.</text>
</comment>
<dbReference type="SUPFAM" id="SSF53300">
    <property type="entry name" value="vWA-like"/>
    <property type="match status" value="1"/>
</dbReference>